<dbReference type="SUPFAM" id="SSF52540">
    <property type="entry name" value="P-loop containing nucleoside triphosphate hydrolases"/>
    <property type="match status" value="1"/>
</dbReference>
<organism evidence="7 8">
    <name type="scientific">Paenibacillus aquistagni</name>
    <dbReference type="NCBI Taxonomy" id="1852522"/>
    <lineage>
        <taxon>Bacteria</taxon>
        <taxon>Bacillati</taxon>
        <taxon>Bacillota</taxon>
        <taxon>Bacilli</taxon>
        <taxon>Bacillales</taxon>
        <taxon>Paenibacillaceae</taxon>
        <taxon>Paenibacillus</taxon>
    </lineage>
</organism>
<feature type="domain" description="Helicase C-terminal" evidence="6">
    <location>
        <begin position="655"/>
        <end position="804"/>
    </location>
</feature>
<dbReference type="SMART" id="SM00487">
    <property type="entry name" value="DEXDc"/>
    <property type="match status" value="1"/>
</dbReference>
<dbReference type="PROSITE" id="PS51194">
    <property type="entry name" value="HELICASE_CTER"/>
    <property type="match status" value="1"/>
</dbReference>
<evidence type="ECO:0000256" key="3">
    <source>
        <dbReference type="ARBA" id="ARBA00023125"/>
    </source>
</evidence>
<keyword evidence="7" id="KW-0378">Hydrolase</keyword>
<dbReference type="SMART" id="SM00490">
    <property type="entry name" value="HELICc"/>
    <property type="match status" value="1"/>
</dbReference>
<dbReference type="InterPro" id="IPR006935">
    <property type="entry name" value="Helicase/UvrB_N"/>
</dbReference>
<name>A0A1X7KWS2_9BACL</name>
<evidence type="ECO:0000256" key="1">
    <source>
        <dbReference type="ARBA" id="ARBA00022741"/>
    </source>
</evidence>
<dbReference type="Pfam" id="PF00271">
    <property type="entry name" value="Helicase_C"/>
    <property type="match status" value="1"/>
</dbReference>
<dbReference type="PANTHER" id="PTHR30580:SF1">
    <property type="entry name" value="COMF OPERON PROTEIN 1"/>
    <property type="match status" value="1"/>
</dbReference>
<dbReference type="GO" id="GO:0006302">
    <property type="term" value="P:double-strand break repair"/>
    <property type="evidence" value="ECO:0007669"/>
    <property type="project" value="TreeGrafter"/>
</dbReference>
<keyword evidence="2" id="KW-0067">ATP-binding</keyword>
<protein>
    <submittedName>
        <fullName evidence="7">Superfamily II DNA/RNA helicase required for DNA uptake (Late competence protein)</fullName>
    </submittedName>
</protein>
<evidence type="ECO:0000256" key="2">
    <source>
        <dbReference type="ARBA" id="ARBA00022840"/>
    </source>
</evidence>
<dbReference type="AlphaFoldDB" id="A0A1X7KWS2"/>
<evidence type="ECO:0000259" key="5">
    <source>
        <dbReference type="PROSITE" id="PS51192"/>
    </source>
</evidence>
<proteinExistence type="predicted"/>
<dbReference type="GO" id="GO:0016787">
    <property type="term" value="F:hydrolase activity"/>
    <property type="evidence" value="ECO:0007669"/>
    <property type="project" value="InterPro"/>
</dbReference>
<sequence>MKVWLYAIRLNTGWVMNISLARELDAQYWKAITSNTTADSPHDRCHHELQRRNTHRRWLRQAWFETKVGFQVGMAVVRLFEKESSALPLDHWQEEEWEQAILAWIRKAQLMLGQQGHRSRKRVDIDHAAIRVSSKTELDLLEAGTCSDTFGHQFKKRSCKIAMFDWQEGASGAVQRENSSEWPSSELDWECSRLSQQLCGRALFESELLSMLSGKGAAWSKGQLHAVIQWGLLNGSLTVHSGVTWPLLEEGQGSMRRNAGDIQAHADSAGKDKGQIPSGAGRRRDIHRQGSFKRSFILVLRQWGLSLFGRASSLTSLCRLVTSGVLRWSRMLWRREKQQLPYCLRCGALGDELQVSACESCGSSRCYTCMACLQLARSRSCALLVSSTWGERRHQGLNDVRHRQVYHWDDVNSLFIYELDTLDLAQHQKASGSPAESSVEVEALLEPYHLAPAQWDASRGALQYLSSRLSKEHSDQGQFLLWAVTGAGKTEMMFPMTAFMLANKKKVCIATPRKDVVLELMPRIKKAFPEAKVVTLYGGSEERFESGEITLTTTHQLLRFRDAFDLMVVDELDAFPYHNNPMLERAAKLACKGGGTFVYLSATPPSALARAARRGQLAQATVPVRYHRHPLPVPKRLPMPPVARMIASGRLPSRVVGALHHAVLRGAQLFIFVARIRHIDGAVALLRKSFPQQAIAGTSAADAKRAEKVLAFRSGEIRILVTTTILERGVTVPKSDVFIWDADNKLFDEASLVQMAGRAGRSKDDPNGSVYFGSSQWTRSQSAATRQIRRMNRLAKRGGYLLAK</sequence>
<feature type="domain" description="Helicase ATP-binding" evidence="5">
    <location>
        <begin position="470"/>
        <end position="622"/>
    </location>
</feature>
<dbReference type="GO" id="GO:0006310">
    <property type="term" value="P:DNA recombination"/>
    <property type="evidence" value="ECO:0007669"/>
    <property type="project" value="TreeGrafter"/>
</dbReference>
<evidence type="ECO:0000313" key="7">
    <source>
        <dbReference type="EMBL" id="SMG45885.1"/>
    </source>
</evidence>
<keyword evidence="1" id="KW-0547">Nucleotide-binding</keyword>
<evidence type="ECO:0000259" key="6">
    <source>
        <dbReference type="PROSITE" id="PS51194"/>
    </source>
</evidence>
<dbReference type="InterPro" id="IPR027417">
    <property type="entry name" value="P-loop_NTPase"/>
</dbReference>
<dbReference type="RefSeq" id="WP_244903400.1">
    <property type="nucleotide sequence ID" value="NZ_FXAZ01000003.1"/>
</dbReference>
<dbReference type="InterPro" id="IPR014001">
    <property type="entry name" value="Helicase_ATP-bd"/>
</dbReference>
<dbReference type="STRING" id="1852522.SAMN06295960_2797"/>
<dbReference type="GO" id="GO:0006270">
    <property type="term" value="P:DNA replication initiation"/>
    <property type="evidence" value="ECO:0007669"/>
    <property type="project" value="TreeGrafter"/>
</dbReference>
<keyword evidence="3" id="KW-0238">DNA-binding</keyword>
<evidence type="ECO:0000313" key="8">
    <source>
        <dbReference type="Proteomes" id="UP000193834"/>
    </source>
</evidence>
<reference evidence="7 8" key="1">
    <citation type="submission" date="2017-04" db="EMBL/GenBank/DDBJ databases">
        <authorList>
            <person name="Afonso C.L."/>
            <person name="Miller P.J."/>
            <person name="Scott M.A."/>
            <person name="Spackman E."/>
            <person name="Goraichik I."/>
            <person name="Dimitrov K.M."/>
            <person name="Suarez D.L."/>
            <person name="Swayne D.E."/>
        </authorList>
    </citation>
    <scope>NUCLEOTIDE SEQUENCE [LARGE SCALE GENOMIC DNA]</scope>
    <source>
        <strain evidence="7 8">11</strain>
    </source>
</reference>
<dbReference type="EMBL" id="FXAZ01000003">
    <property type="protein sequence ID" value="SMG45885.1"/>
    <property type="molecule type" value="Genomic_DNA"/>
</dbReference>
<dbReference type="GO" id="GO:0005524">
    <property type="term" value="F:ATP binding"/>
    <property type="evidence" value="ECO:0007669"/>
    <property type="project" value="UniProtKB-KW"/>
</dbReference>
<dbReference type="InterPro" id="IPR001650">
    <property type="entry name" value="Helicase_C-like"/>
</dbReference>
<dbReference type="GO" id="GO:0043138">
    <property type="term" value="F:3'-5' DNA helicase activity"/>
    <property type="evidence" value="ECO:0007669"/>
    <property type="project" value="TreeGrafter"/>
</dbReference>
<keyword evidence="8" id="KW-1185">Reference proteome</keyword>
<dbReference type="GO" id="GO:0003677">
    <property type="term" value="F:DNA binding"/>
    <property type="evidence" value="ECO:0007669"/>
    <property type="project" value="UniProtKB-KW"/>
</dbReference>
<gene>
    <name evidence="7" type="ORF">SAMN06295960_2797</name>
</gene>
<feature type="region of interest" description="Disordered" evidence="4">
    <location>
        <begin position="263"/>
        <end position="285"/>
    </location>
</feature>
<dbReference type="Pfam" id="PF04851">
    <property type="entry name" value="ResIII"/>
    <property type="match status" value="1"/>
</dbReference>
<keyword evidence="7" id="KW-0347">Helicase</keyword>
<dbReference type="Gene3D" id="3.40.50.300">
    <property type="entry name" value="P-loop containing nucleotide triphosphate hydrolases"/>
    <property type="match status" value="2"/>
</dbReference>
<accession>A0A1X7KWS2</accession>
<dbReference type="PANTHER" id="PTHR30580">
    <property type="entry name" value="PRIMOSOMAL PROTEIN N"/>
    <property type="match status" value="1"/>
</dbReference>
<dbReference type="Proteomes" id="UP000193834">
    <property type="component" value="Unassembled WGS sequence"/>
</dbReference>
<evidence type="ECO:0000256" key="4">
    <source>
        <dbReference type="SAM" id="MobiDB-lite"/>
    </source>
</evidence>
<dbReference type="PROSITE" id="PS51192">
    <property type="entry name" value="HELICASE_ATP_BIND_1"/>
    <property type="match status" value="1"/>
</dbReference>